<keyword evidence="9" id="KW-1185">Reference proteome</keyword>
<comment type="function">
    <text evidence="5">Methylation of the membrane-bound methyl-accepting chemotaxis proteins (MCP) to form gamma-glutamyl methyl ester residues in MCP.</text>
</comment>
<dbReference type="InterPro" id="IPR022642">
    <property type="entry name" value="CheR_C"/>
</dbReference>
<reference evidence="8 9" key="1">
    <citation type="submission" date="2020-08" db="EMBL/GenBank/DDBJ databases">
        <title>Genomic Encyclopedia of Type Strains, Phase IV (KMG-IV): sequencing the most valuable type-strain genomes for metagenomic binning, comparative biology and taxonomic classification.</title>
        <authorList>
            <person name="Goeker M."/>
        </authorList>
    </citation>
    <scope>NUCLEOTIDE SEQUENCE [LARGE SCALE GENOMIC DNA]</scope>
    <source>
        <strain evidence="8 9">DSM 25622</strain>
    </source>
</reference>
<evidence type="ECO:0000259" key="7">
    <source>
        <dbReference type="PROSITE" id="PS50123"/>
    </source>
</evidence>
<feature type="binding site" evidence="6">
    <location>
        <position position="82"/>
    </location>
    <ligand>
        <name>S-adenosyl-L-methionine</name>
        <dbReference type="ChEBI" id="CHEBI:59789"/>
    </ligand>
</feature>
<feature type="binding site" evidence="6">
    <location>
        <position position="123"/>
    </location>
    <ligand>
        <name>S-adenosyl-L-methionine</name>
        <dbReference type="ChEBI" id="CHEBI:59789"/>
    </ligand>
</feature>
<name>A0A840Y3C8_9PROT</name>
<feature type="binding site" evidence="6">
    <location>
        <position position="88"/>
    </location>
    <ligand>
        <name>S-adenosyl-L-methionine</name>
        <dbReference type="ChEBI" id="CHEBI:59789"/>
    </ligand>
</feature>
<keyword evidence="4 5" id="KW-0949">S-adenosyl-L-methionine</keyword>
<dbReference type="SMART" id="SM00138">
    <property type="entry name" value="MeTrc"/>
    <property type="match status" value="1"/>
</dbReference>
<dbReference type="Proteomes" id="UP000580654">
    <property type="component" value="Unassembled WGS sequence"/>
</dbReference>
<evidence type="ECO:0000256" key="2">
    <source>
        <dbReference type="ARBA" id="ARBA00022603"/>
    </source>
</evidence>
<dbReference type="InterPro" id="IPR050903">
    <property type="entry name" value="Bact_Chemotaxis_MeTrfase"/>
</dbReference>
<evidence type="ECO:0000256" key="1">
    <source>
        <dbReference type="ARBA" id="ARBA00001541"/>
    </source>
</evidence>
<dbReference type="AlphaFoldDB" id="A0A840Y3C8"/>
<dbReference type="InterPro" id="IPR036804">
    <property type="entry name" value="CheR_N_sf"/>
</dbReference>
<dbReference type="SUPFAM" id="SSF53335">
    <property type="entry name" value="S-adenosyl-L-methionine-dependent methyltransferases"/>
    <property type="match status" value="1"/>
</dbReference>
<evidence type="ECO:0000256" key="6">
    <source>
        <dbReference type="PIRSR" id="PIRSR000410-1"/>
    </source>
</evidence>
<dbReference type="Gene3D" id="3.40.50.150">
    <property type="entry name" value="Vaccinia Virus protein VP39"/>
    <property type="match status" value="1"/>
</dbReference>
<feature type="binding site" evidence="6">
    <location>
        <position position="84"/>
    </location>
    <ligand>
        <name>S-adenosyl-L-methionine</name>
        <dbReference type="ChEBI" id="CHEBI:59789"/>
    </ligand>
</feature>
<dbReference type="PANTHER" id="PTHR24422">
    <property type="entry name" value="CHEMOTAXIS PROTEIN METHYLTRANSFERASE"/>
    <property type="match status" value="1"/>
</dbReference>
<feature type="domain" description="CheR-type methyltransferase" evidence="7">
    <location>
        <begin position="5"/>
        <end position="276"/>
    </location>
</feature>
<proteinExistence type="predicted"/>
<dbReference type="PRINTS" id="PR00996">
    <property type="entry name" value="CHERMTFRASE"/>
</dbReference>
<dbReference type="InterPro" id="IPR026024">
    <property type="entry name" value="Chemotaxis_MeTrfase_CheR"/>
</dbReference>
<dbReference type="GO" id="GO:0032259">
    <property type="term" value="P:methylation"/>
    <property type="evidence" value="ECO:0007669"/>
    <property type="project" value="UniProtKB-KW"/>
</dbReference>
<dbReference type="Pfam" id="PF03705">
    <property type="entry name" value="CheR_N"/>
    <property type="match status" value="1"/>
</dbReference>
<dbReference type="PIRSF" id="PIRSF000410">
    <property type="entry name" value="CheR"/>
    <property type="match status" value="1"/>
</dbReference>
<keyword evidence="2 5" id="KW-0489">Methyltransferase</keyword>
<dbReference type="CDD" id="cd02440">
    <property type="entry name" value="AdoMet_MTases"/>
    <property type="match status" value="1"/>
</dbReference>
<comment type="catalytic activity">
    <reaction evidence="1 5">
        <text>L-glutamyl-[protein] + S-adenosyl-L-methionine = [protein]-L-glutamate 5-O-methyl ester + S-adenosyl-L-homocysteine</text>
        <dbReference type="Rhea" id="RHEA:24452"/>
        <dbReference type="Rhea" id="RHEA-COMP:10208"/>
        <dbReference type="Rhea" id="RHEA-COMP:10311"/>
        <dbReference type="ChEBI" id="CHEBI:29973"/>
        <dbReference type="ChEBI" id="CHEBI:57856"/>
        <dbReference type="ChEBI" id="CHEBI:59789"/>
        <dbReference type="ChEBI" id="CHEBI:82795"/>
        <dbReference type="EC" id="2.1.1.80"/>
    </reaction>
</comment>
<dbReference type="Gene3D" id="1.10.155.10">
    <property type="entry name" value="Chemotaxis receptor methyltransferase CheR, N-terminal domain"/>
    <property type="match status" value="1"/>
</dbReference>
<dbReference type="PANTHER" id="PTHR24422:SF19">
    <property type="entry name" value="CHEMOTAXIS PROTEIN METHYLTRANSFERASE"/>
    <property type="match status" value="1"/>
</dbReference>
<dbReference type="EMBL" id="JACIJD010000020">
    <property type="protein sequence ID" value="MBB5695628.1"/>
    <property type="molecule type" value="Genomic_DNA"/>
</dbReference>
<organism evidence="8 9">
    <name type="scientific">Muricoccus pecuniae</name>
    <dbReference type="NCBI Taxonomy" id="693023"/>
    <lineage>
        <taxon>Bacteria</taxon>
        <taxon>Pseudomonadati</taxon>
        <taxon>Pseudomonadota</taxon>
        <taxon>Alphaproteobacteria</taxon>
        <taxon>Acetobacterales</taxon>
        <taxon>Roseomonadaceae</taxon>
        <taxon>Muricoccus</taxon>
    </lineage>
</organism>
<dbReference type="EC" id="2.1.1.80" evidence="5"/>
<comment type="caution">
    <text evidence="8">The sequence shown here is derived from an EMBL/GenBank/DDBJ whole genome shotgun (WGS) entry which is preliminary data.</text>
</comment>
<gene>
    <name evidence="8" type="ORF">FHS87_003689</name>
</gene>
<dbReference type="InterPro" id="IPR022641">
    <property type="entry name" value="CheR_N"/>
</dbReference>
<evidence type="ECO:0000313" key="9">
    <source>
        <dbReference type="Proteomes" id="UP000580654"/>
    </source>
</evidence>
<dbReference type="InterPro" id="IPR000780">
    <property type="entry name" value="CheR_MeTrfase"/>
</dbReference>
<evidence type="ECO:0000256" key="3">
    <source>
        <dbReference type="ARBA" id="ARBA00022679"/>
    </source>
</evidence>
<feature type="binding site" evidence="6">
    <location>
        <begin position="221"/>
        <end position="222"/>
    </location>
    <ligand>
        <name>S-adenosyl-L-methionine</name>
        <dbReference type="ChEBI" id="CHEBI:59789"/>
    </ligand>
</feature>
<dbReference type="InterPro" id="IPR029063">
    <property type="entry name" value="SAM-dependent_MTases_sf"/>
</dbReference>
<protein>
    <recommendedName>
        <fullName evidence="5">Chemotaxis protein methyltransferase</fullName>
        <ecNumber evidence="5">2.1.1.80</ecNumber>
    </recommendedName>
</protein>
<evidence type="ECO:0000313" key="8">
    <source>
        <dbReference type="EMBL" id="MBB5695628.1"/>
    </source>
</evidence>
<dbReference type="GO" id="GO:0008983">
    <property type="term" value="F:protein-glutamate O-methyltransferase activity"/>
    <property type="evidence" value="ECO:0007669"/>
    <property type="project" value="UniProtKB-EC"/>
</dbReference>
<evidence type="ECO:0000256" key="5">
    <source>
        <dbReference type="PIRNR" id="PIRNR000410"/>
    </source>
</evidence>
<feature type="binding site" evidence="6">
    <location>
        <position position="149"/>
    </location>
    <ligand>
        <name>S-adenosyl-L-methionine</name>
        <dbReference type="ChEBI" id="CHEBI:59789"/>
    </ligand>
</feature>
<feature type="binding site" evidence="6">
    <location>
        <begin position="204"/>
        <end position="205"/>
    </location>
    <ligand>
        <name>S-adenosyl-L-methionine</name>
        <dbReference type="ChEBI" id="CHEBI:59789"/>
    </ligand>
</feature>
<sequence length="276" mass="31423">MLQDRSVGDVPLTEADFDAISKRVREASGIVLGSSKRDLVYGRLRRRLRVLGITSFAKYLSMLDAPEGAAERVEMVNAITTNLTGFFRERHHFEYLERDLLPHLPRQGRRLRIWSAGCSSGEEPYTIAMTLHRSMPDLHAWDARILATDIDTEMVSKGAAGVYPADRIAPVPAELQRAHVHQLDGSTVRMGDDLKALIAFRQLNLLDSWPMRGPFDAIFCRNVVIYFDKPTQRALFDRFADMLVPGGHLFIGHSESLFRTCDRFRHLGRTIYQKLR</sequence>
<evidence type="ECO:0000256" key="4">
    <source>
        <dbReference type="ARBA" id="ARBA00022691"/>
    </source>
</evidence>
<keyword evidence="3 5" id="KW-0808">Transferase</keyword>
<dbReference type="RefSeq" id="WP_221300088.1">
    <property type="nucleotide sequence ID" value="NZ_JACIJD010000020.1"/>
</dbReference>
<dbReference type="PROSITE" id="PS50123">
    <property type="entry name" value="CHER"/>
    <property type="match status" value="1"/>
</dbReference>
<dbReference type="SUPFAM" id="SSF47757">
    <property type="entry name" value="Chemotaxis receptor methyltransferase CheR, N-terminal domain"/>
    <property type="match status" value="1"/>
</dbReference>
<dbReference type="Pfam" id="PF01739">
    <property type="entry name" value="CheR"/>
    <property type="match status" value="1"/>
</dbReference>
<accession>A0A840Y3C8</accession>